<reference evidence="1" key="1">
    <citation type="submission" date="2021-01" db="EMBL/GenBank/DDBJ databases">
        <authorList>
            <consortium name="Genoscope - CEA"/>
            <person name="William W."/>
        </authorList>
    </citation>
    <scope>NUCLEOTIDE SEQUENCE</scope>
</reference>
<organism evidence="1 2">
    <name type="scientific">Paramecium octaurelia</name>
    <dbReference type="NCBI Taxonomy" id="43137"/>
    <lineage>
        <taxon>Eukaryota</taxon>
        <taxon>Sar</taxon>
        <taxon>Alveolata</taxon>
        <taxon>Ciliophora</taxon>
        <taxon>Intramacronucleata</taxon>
        <taxon>Oligohymenophorea</taxon>
        <taxon>Peniculida</taxon>
        <taxon>Parameciidae</taxon>
        <taxon>Paramecium</taxon>
    </lineage>
</organism>
<name>A0A8S1W785_PAROT</name>
<gene>
    <name evidence="1" type="ORF">POCTA_138.1.T0860196</name>
</gene>
<dbReference type="Proteomes" id="UP000683925">
    <property type="component" value="Unassembled WGS sequence"/>
</dbReference>
<accession>A0A8S1W785</accession>
<proteinExistence type="predicted"/>
<comment type="caution">
    <text evidence="1">The sequence shown here is derived from an EMBL/GenBank/DDBJ whole genome shotgun (WGS) entry which is preliminary data.</text>
</comment>
<evidence type="ECO:0000313" key="1">
    <source>
        <dbReference type="EMBL" id="CAD8185864.1"/>
    </source>
</evidence>
<protein>
    <submittedName>
        <fullName evidence="1">Uncharacterized protein</fullName>
    </submittedName>
</protein>
<dbReference type="AlphaFoldDB" id="A0A8S1W785"/>
<keyword evidence="2" id="KW-1185">Reference proteome</keyword>
<evidence type="ECO:0000313" key="2">
    <source>
        <dbReference type="Proteomes" id="UP000683925"/>
    </source>
</evidence>
<sequence length="78" mass="9263">MGNDWKTSTSFKQYHTLAWHHNCINFIFKLLYTNKILIGFLSVHEKQLKCQKSQIQSSNNLKLKIYLTSAHIKRQQII</sequence>
<dbReference type="EMBL" id="CAJJDP010000085">
    <property type="protein sequence ID" value="CAD8185864.1"/>
    <property type="molecule type" value="Genomic_DNA"/>
</dbReference>